<protein>
    <submittedName>
        <fullName evidence="1">Uncharacterized protein</fullName>
    </submittedName>
</protein>
<organism evidence="1">
    <name type="scientific">Rhizophora mucronata</name>
    <name type="common">Asiatic mangrove</name>
    <dbReference type="NCBI Taxonomy" id="61149"/>
    <lineage>
        <taxon>Eukaryota</taxon>
        <taxon>Viridiplantae</taxon>
        <taxon>Streptophyta</taxon>
        <taxon>Embryophyta</taxon>
        <taxon>Tracheophyta</taxon>
        <taxon>Spermatophyta</taxon>
        <taxon>Magnoliopsida</taxon>
        <taxon>eudicotyledons</taxon>
        <taxon>Gunneridae</taxon>
        <taxon>Pentapetalae</taxon>
        <taxon>rosids</taxon>
        <taxon>fabids</taxon>
        <taxon>Malpighiales</taxon>
        <taxon>Rhizophoraceae</taxon>
        <taxon>Rhizophora</taxon>
    </lineage>
</organism>
<dbReference type="AlphaFoldDB" id="A0A2P2NPR2"/>
<proteinExistence type="predicted"/>
<evidence type="ECO:0000313" key="1">
    <source>
        <dbReference type="EMBL" id="MBX44487.1"/>
    </source>
</evidence>
<sequence>MQNQEKANLGLHFHCDGPGKGEHVKYLLGIMYYSHFHCKRLLSNYLIQQYLYLYSEN</sequence>
<dbReference type="EMBL" id="GGEC01064003">
    <property type="protein sequence ID" value="MBX44487.1"/>
    <property type="molecule type" value="Transcribed_RNA"/>
</dbReference>
<reference evidence="1" key="1">
    <citation type="submission" date="2018-02" db="EMBL/GenBank/DDBJ databases">
        <title>Rhizophora mucronata_Transcriptome.</title>
        <authorList>
            <person name="Meera S.P."/>
            <person name="Sreeshan A."/>
            <person name="Augustine A."/>
        </authorList>
    </citation>
    <scope>NUCLEOTIDE SEQUENCE</scope>
    <source>
        <tissue evidence="1">Leaf</tissue>
    </source>
</reference>
<name>A0A2P2NPR2_RHIMU</name>
<accession>A0A2P2NPR2</accession>